<evidence type="ECO:0000313" key="3">
    <source>
        <dbReference type="EMBL" id="MBC8532040.1"/>
    </source>
</evidence>
<evidence type="ECO:0000259" key="2">
    <source>
        <dbReference type="Pfam" id="PF02481"/>
    </source>
</evidence>
<keyword evidence="4" id="KW-1185">Reference proteome</keyword>
<dbReference type="RefSeq" id="WP_249317025.1">
    <property type="nucleotide sequence ID" value="NZ_JACRSR010000004.1"/>
</dbReference>
<evidence type="ECO:0000256" key="1">
    <source>
        <dbReference type="ARBA" id="ARBA00006525"/>
    </source>
</evidence>
<name>A0A926HQS2_9FIRM</name>
<dbReference type="Proteomes" id="UP000623172">
    <property type="component" value="Unassembled WGS sequence"/>
</dbReference>
<feature type="domain" description="Smf/DprA SLOG" evidence="2">
    <location>
        <begin position="80"/>
        <end position="258"/>
    </location>
</feature>
<reference evidence="3" key="1">
    <citation type="submission" date="2020-08" db="EMBL/GenBank/DDBJ databases">
        <title>Genome public.</title>
        <authorList>
            <person name="Liu C."/>
            <person name="Sun Q."/>
        </authorList>
    </citation>
    <scope>NUCLEOTIDE SEQUENCE</scope>
    <source>
        <strain evidence="3">NSJ-53</strain>
    </source>
</reference>
<dbReference type="SUPFAM" id="SSF102405">
    <property type="entry name" value="MCP/YpsA-like"/>
    <property type="match status" value="1"/>
</dbReference>
<accession>A0A926HQS2</accession>
<protein>
    <submittedName>
        <fullName evidence="3">DNA-processing protein DprA</fullName>
    </submittedName>
</protein>
<dbReference type="PANTHER" id="PTHR43022">
    <property type="entry name" value="PROTEIN SMF"/>
    <property type="match status" value="1"/>
</dbReference>
<evidence type="ECO:0000313" key="4">
    <source>
        <dbReference type="Proteomes" id="UP000623172"/>
    </source>
</evidence>
<dbReference type="InterPro" id="IPR003488">
    <property type="entry name" value="DprA"/>
</dbReference>
<dbReference type="Pfam" id="PF02481">
    <property type="entry name" value="DNA_processg_A"/>
    <property type="match status" value="1"/>
</dbReference>
<dbReference type="EMBL" id="JACRSR010000004">
    <property type="protein sequence ID" value="MBC8532040.1"/>
    <property type="molecule type" value="Genomic_DNA"/>
</dbReference>
<dbReference type="GO" id="GO:0009294">
    <property type="term" value="P:DNA-mediated transformation"/>
    <property type="evidence" value="ECO:0007669"/>
    <property type="project" value="InterPro"/>
</dbReference>
<organism evidence="3 4">
    <name type="scientific">Gehongia tenuis</name>
    <dbReference type="NCBI Taxonomy" id="2763655"/>
    <lineage>
        <taxon>Bacteria</taxon>
        <taxon>Bacillati</taxon>
        <taxon>Bacillota</taxon>
        <taxon>Clostridia</taxon>
        <taxon>Christensenellales</taxon>
        <taxon>Christensenellaceae</taxon>
        <taxon>Gehongia</taxon>
    </lineage>
</organism>
<dbReference type="PANTHER" id="PTHR43022:SF1">
    <property type="entry name" value="PROTEIN SMF"/>
    <property type="match status" value="1"/>
</dbReference>
<dbReference type="InterPro" id="IPR057666">
    <property type="entry name" value="DrpA_SLOG"/>
</dbReference>
<comment type="similarity">
    <text evidence="1">Belongs to the DprA/Smf family.</text>
</comment>
<dbReference type="Gene3D" id="3.40.50.450">
    <property type="match status" value="1"/>
</dbReference>
<dbReference type="AlphaFoldDB" id="A0A926HQS2"/>
<comment type="caution">
    <text evidence="3">The sequence shown here is derived from an EMBL/GenBank/DDBJ whole genome shotgun (WGS) entry which is preliminary data.</text>
</comment>
<proteinExistence type="inferred from homology"/>
<gene>
    <name evidence="3" type="ORF">H8696_09295</name>
</gene>
<sequence>MDALTLMALMQLPAGRQAAWHATMLFPSRMAHTAPDLAELMTEIKRTYPLTPLPTKAQAAEGLERAKRVLELCHSLGIDTICYGKSGYPPLLTLIPNPPVLLYRRGEGPSFDRAVAVVGTGHPDHEGWAASFQAGRALAVNGYTVVSGLARGCDTAAHRGAVAANAPVVAVLACGLDRVYPPDNQDLARQILDGGGCILSENPPGTPPLAAHLVARNRIITGISSSVIVGQLGRGRGTRHSVRYAQAQGRNLFCMNEATAELLTPLHEAPQVLPQDRELWPGYFLDKLLLENRDGRRFMDMLPRLPDSGQDPSVREALFGYGARVEPAFLVPAAPFRVGGGSIPLAAPLSWLYAEAGIRLPEEAAFALMDGLGFEAVVPEGDVLLRLSGLNLSENPYGGLVQATGADASYLAAGAAKDALSSGTPLVAPPRHLGFGVHPDSSLLLLGTGNGRALSAGLEYAGFRNQGTLFEVKLNSVLPFGRKALQLDLSGAHIPSADALRSALLKTAKRMVDRDIPRLTAFAGEWPGILSQLDTLREEALVQAAEDIEQSGGLYRGIFAQVLKALETELPELSDYVDDFDGLAERWQVLARALRGFTEGAWGEERTQPLAQSLGALAFEEARLFRSLMEALA</sequence>